<evidence type="ECO:0000256" key="3">
    <source>
        <dbReference type="ARBA" id="ARBA00005967"/>
    </source>
</evidence>
<evidence type="ECO:0000256" key="18">
    <source>
        <dbReference type="ARBA" id="ARBA00023136"/>
    </source>
</evidence>
<dbReference type="PANTHER" id="PTHR34299:SF1">
    <property type="entry name" value="DIACYLGLYCEROL KINASE"/>
    <property type="match status" value="1"/>
</dbReference>
<dbReference type="PANTHER" id="PTHR34299">
    <property type="entry name" value="DIACYLGLYCEROL KINASE"/>
    <property type="match status" value="1"/>
</dbReference>
<comment type="catalytic activity">
    <reaction evidence="21">
        <text>a 1,2-diacyl-sn-glycerol + ATP = a 1,2-diacyl-sn-glycero-3-phosphate + ADP + H(+)</text>
        <dbReference type="Rhea" id="RHEA:10272"/>
        <dbReference type="ChEBI" id="CHEBI:15378"/>
        <dbReference type="ChEBI" id="CHEBI:17815"/>
        <dbReference type="ChEBI" id="CHEBI:30616"/>
        <dbReference type="ChEBI" id="CHEBI:58608"/>
        <dbReference type="ChEBI" id="CHEBI:456216"/>
        <dbReference type="EC" id="2.7.1.107"/>
    </reaction>
</comment>
<evidence type="ECO:0000256" key="5">
    <source>
        <dbReference type="ARBA" id="ARBA00017575"/>
    </source>
</evidence>
<dbReference type="EMBL" id="JADPMR010000003">
    <property type="protein sequence ID" value="MBF9001925.1"/>
    <property type="molecule type" value="Genomic_DNA"/>
</dbReference>
<keyword evidence="6" id="KW-1003">Cell membrane</keyword>
<evidence type="ECO:0000256" key="19">
    <source>
        <dbReference type="ARBA" id="ARBA00023209"/>
    </source>
</evidence>
<protein>
    <recommendedName>
        <fullName evidence="5 21">Diacylglycerol kinase</fullName>
        <ecNumber evidence="4 21">2.7.1.107</ecNumber>
    </recommendedName>
</protein>
<organism evidence="22 23">
    <name type="scientific">Vibrio nitrifigilis</name>
    <dbReference type="NCBI Taxonomy" id="2789781"/>
    <lineage>
        <taxon>Bacteria</taxon>
        <taxon>Pseudomonadati</taxon>
        <taxon>Pseudomonadota</taxon>
        <taxon>Gammaproteobacteria</taxon>
        <taxon>Vibrionales</taxon>
        <taxon>Vibrionaceae</taxon>
        <taxon>Vibrio</taxon>
    </lineage>
</organism>
<keyword evidence="12 21" id="KW-0547">Nucleotide-binding</keyword>
<evidence type="ECO:0000256" key="20">
    <source>
        <dbReference type="ARBA" id="ARBA00023264"/>
    </source>
</evidence>
<accession>A0ABS0GHY1</accession>
<evidence type="ECO:0000256" key="4">
    <source>
        <dbReference type="ARBA" id="ARBA00012133"/>
    </source>
</evidence>
<evidence type="ECO:0000313" key="22">
    <source>
        <dbReference type="EMBL" id="MBF9001925.1"/>
    </source>
</evidence>
<dbReference type="Pfam" id="PF01219">
    <property type="entry name" value="DAGK_prokar"/>
    <property type="match status" value="1"/>
</dbReference>
<dbReference type="Proteomes" id="UP000597206">
    <property type="component" value="Unassembled WGS sequence"/>
</dbReference>
<dbReference type="InterPro" id="IPR000829">
    <property type="entry name" value="DAGK"/>
</dbReference>
<dbReference type="EC" id="2.7.1.107" evidence="4 21"/>
<evidence type="ECO:0000256" key="16">
    <source>
        <dbReference type="ARBA" id="ARBA00022989"/>
    </source>
</evidence>
<name>A0ABS0GHY1_9VIBR</name>
<keyword evidence="20 21" id="KW-1208">Phospholipid metabolism</keyword>
<evidence type="ECO:0000256" key="21">
    <source>
        <dbReference type="RuleBase" id="RU363065"/>
    </source>
</evidence>
<dbReference type="Gene3D" id="1.10.287.3610">
    <property type="match status" value="1"/>
</dbReference>
<keyword evidence="10 21" id="KW-0812">Transmembrane</keyword>
<dbReference type="PROSITE" id="PS01069">
    <property type="entry name" value="DAGK_PROKAR"/>
    <property type="match status" value="1"/>
</dbReference>
<keyword evidence="23" id="KW-1185">Reference proteome</keyword>
<keyword evidence="14 21" id="KW-0067">ATP-binding</keyword>
<keyword evidence="18 21" id="KW-0472">Membrane</keyword>
<feature type="transmembrane region" description="Helical" evidence="21">
    <location>
        <begin position="116"/>
        <end position="137"/>
    </location>
</feature>
<comment type="caution">
    <text evidence="21">Lacks conserved residue(s) required for the propagation of feature annotation.</text>
</comment>
<comment type="cofactor">
    <cofactor evidence="1">
        <name>Mg(2+)</name>
        <dbReference type="ChEBI" id="CHEBI:18420"/>
    </cofactor>
</comment>
<keyword evidence="13 21" id="KW-0418">Kinase</keyword>
<evidence type="ECO:0000256" key="11">
    <source>
        <dbReference type="ARBA" id="ARBA00022723"/>
    </source>
</evidence>
<dbReference type="GO" id="GO:0016301">
    <property type="term" value="F:kinase activity"/>
    <property type="evidence" value="ECO:0007669"/>
    <property type="project" value="UniProtKB-KW"/>
</dbReference>
<keyword evidence="19" id="KW-0594">Phospholipid biosynthesis</keyword>
<keyword evidence="15" id="KW-0460">Magnesium</keyword>
<evidence type="ECO:0000256" key="2">
    <source>
        <dbReference type="ARBA" id="ARBA00004429"/>
    </source>
</evidence>
<evidence type="ECO:0000313" key="23">
    <source>
        <dbReference type="Proteomes" id="UP000597206"/>
    </source>
</evidence>
<dbReference type="CDD" id="cd14264">
    <property type="entry name" value="DAGK_IM"/>
    <property type="match status" value="1"/>
</dbReference>
<comment type="caution">
    <text evidence="22">The sequence shown here is derived from an EMBL/GenBank/DDBJ whole genome shotgun (WGS) entry which is preliminary data.</text>
</comment>
<evidence type="ECO:0000256" key="7">
    <source>
        <dbReference type="ARBA" id="ARBA00022516"/>
    </source>
</evidence>
<keyword evidence="11" id="KW-0479">Metal-binding</keyword>
<evidence type="ECO:0000256" key="13">
    <source>
        <dbReference type="ARBA" id="ARBA00022777"/>
    </source>
</evidence>
<comment type="function">
    <text evidence="21">Catalyzes the ATP-dependent phosphorylation of sn-l,2-diacylglycerol (DAG) to phosphatidic acid. Involved in the recycling of diacylglycerol produced as a by-product during membrane-derived oligosaccharide (MDO) biosynthesis.</text>
</comment>
<evidence type="ECO:0000256" key="8">
    <source>
        <dbReference type="ARBA" id="ARBA00022519"/>
    </source>
</evidence>
<evidence type="ECO:0000256" key="10">
    <source>
        <dbReference type="ARBA" id="ARBA00022692"/>
    </source>
</evidence>
<evidence type="ECO:0000256" key="6">
    <source>
        <dbReference type="ARBA" id="ARBA00022475"/>
    </source>
</evidence>
<keyword evidence="9 21" id="KW-0808">Transferase</keyword>
<evidence type="ECO:0000256" key="15">
    <source>
        <dbReference type="ARBA" id="ARBA00022842"/>
    </source>
</evidence>
<dbReference type="InterPro" id="IPR033718">
    <property type="entry name" value="DAGK_prok"/>
</dbReference>
<sequence>MIRASNHNDKFANSLGAPVSTKNPQGLKRLIKASRYSVQGLKAAFKNEAAFREEVLLACILIPIACWLDVTHVERILMISSLLMVMVVELLNSAVEAVVDRIGSEYHELAGRAKDMGSAAVLIMMVITAFVWVGILFI</sequence>
<keyword evidence="17 21" id="KW-0443">Lipid metabolism</keyword>
<proteinExistence type="inferred from homology"/>
<dbReference type="InterPro" id="IPR036945">
    <property type="entry name" value="DAGK_sf"/>
</dbReference>
<gene>
    <name evidence="22" type="ORF">I1A42_15720</name>
</gene>
<comment type="similarity">
    <text evidence="3 21">Belongs to the bacterial diacylglycerol kinase family.</text>
</comment>
<evidence type="ECO:0000256" key="9">
    <source>
        <dbReference type="ARBA" id="ARBA00022679"/>
    </source>
</evidence>
<evidence type="ECO:0000256" key="1">
    <source>
        <dbReference type="ARBA" id="ARBA00001946"/>
    </source>
</evidence>
<reference evidence="22 23" key="1">
    <citation type="submission" date="2020-11" db="EMBL/GenBank/DDBJ databases">
        <title>Vibrio nitrifigilis sp. nov., a marine nitrogen-fixing bacterium isolated from the lagoon sediment of an islet inside an atoll.</title>
        <authorList>
            <person name="Wang L.-T."/>
            <person name="Shieh W.Y."/>
        </authorList>
    </citation>
    <scope>NUCLEOTIDE SEQUENCE [LARGE SCALE GENOMIC DNA]</scope>
    <source>
        <strain evidence="22 23">NFV-1</strain>
    </source>
</reference>
<keyword evidence="7" id="KW-0444">Lipid biosynthesis</keyword>
<feature type="transmembrane region" description="Helical" evidence="21">
    <location>
        <begin position="76"/>
        <end position="95"/>
    </location>
</feature>
<evidence type="ECO:0000256" key="12">
    <source>
        <dbReference type="ARBA" id="ARBA00022741"/>
    </source>
</evidence>
<evidence type="ECO:0000256" key="14">
    <source>
        <dbReference type="ARBA" id="ARBA00022840"/>
    </source>
</evidence>
<keyword evidence="8 21" id="KW-0997">Cell inner membrane</keyword>
<keyword evidence="16 21" id="KW-1133">Transmembrane helix</keyword>
<comment type="subcellular location">
    <subcellularLocation>
        <location evidence="2 21">Cell inner membrane</location>
        <topology evidence="2 21">Multi-pass membrane protein</topology>
    </subcellularLocation>
</comment>
<evidence type="ECO:0000256" key="17">
    <source>
        <dbReference type="ARBA" id="ARBA00023098"/>
    </source>
</evidence>